<dbReference type="GO" id="GO:0042956">
    <property type="term" value="P:maltodextrin transmembrane transport"/>
    <property type="evidence" value="ECO:0007669"/>
    <property type="project" value="TreeGrafter"/>
</dbReference>
<evidence type="ECO:0000313" key="5">
    <source>
        <dbReference type="EMBL" id="MBB2987989.1"/>
    </source>
</evidence>
<dbReference type="GO" id="GO:0055052">
    <property type="term" value="C:ATP-binding cassette (ABC) transporter complex, substrate-binding subunit-containing"/>
    <property type="evidence" value="ECO:0007669"/>
    <property type="project" value="TreeGrafter"/>
</dbReference>
<keyword evidence="3 4" id="KW-0732">Signal</keyword>
<dbReference type="Proteomes" id="UP000590811">
    <property type="component" value="Unassembled WGS sequence"/>
</dbReference>
<accession>A0A839PXB9</accession>
<dbReference type="Pfam" id="PF13416">
    <property type="entry name" value="SBP_bac_8"/>
    <property type="match status" value="1"/>
</dbReference>
<dbReference type="GO" id="GO:0015768">
    <property type="term" value="P:maltose transport"/>
    <property type="evidence" value="ECO:0007669"/>
    <property type="project" value="TreeGrafter"/>
</dbReference>
<feature type="signal peptide" evidence="4">
    <location>
        <begin position="1"/>
        <end position="31"/>
    </location>
</feature>
<feature type="chain" id="PRO_5038711714" evidence="4">
    <location>
        <begin position="32"/>
        <end position="427"/>
    </location>
</feature>
<proteinExistence type="inferred from homology"/>
<protein>
    <submittedName>
        <fullName evidence="5">Multiple sugar transport system substrate-binding protein</fullName>
    </submittedName>
</protein>
<dbReference type="PROSITE" id="PS51257">
    <property type="entry name" value="PROKAR_LIPOPROTEIN"/>
    <property type="match status" value="1"/>
</dbReference>
<keyword evidence="5" id="KW-0762">Sugar transport</keyword>
<evidence type="ECO:0000256" key="2">
    <source>
        <dbReference type="ARBA" id="ARBA00022448"/>
    </source>
</evidence>
<comment type="caution">
    <text evidence="5">The sequence shown here is derived from an EMBL/GenBank/DDBJ whole genome shotgun (WGS) entry which is preliminary data.</text>
</comment>
<dbReference type="SUPFAM" id="SSF53850">
    <property type="entry name" value="Periplasmic binding protein-like II"/>
    <property type="match status" value="1"/>
</dbReference>
<dbReference type="RefSeq" id="WP_184511021.1">
    <property type="nucleotide sequence ID" value="NZ_JACHVT010000007.1"/>
</dbReference>
<evidence type="ECO:0000256" key="3">
    <source>
        <dbReference type="ARBA" id="ARBA00022729"/>
    </source>
</evidence>
<evidence type="ECO:0000256" key="4">
    <source>
        <dbReference type="SAM" id="SignalP"/>
    </source>
</evidence>
<organism evidence="5 6">
    <name type="scientific">Terracoccus luteus</name>
    <dbReference type="NCBI Taxonomy" id="53356"/>
    <lineage>
        <taxon>Bacteria</taxon>
        <taxon>Bacillati</taxon>
        <taxon>Actinomycetota</taxon>
        <taxon>Actinomycetes</taxon>
        <taxon>Micrococcales</taxon>
        <taxon>Intrasporangiaceae</taxon>
        <taxon>Terracoccus</taxon>
    </lineage>
</organism>
<dbReference type="AlphaFoldDB" id="A0A839PXB9"/>
<dbReference type="PANTHER" id="PTHR30061">
    <property type="entry name" value="MALTOSE-BINDING PERIPLASMIC PROTEIN"/>
    <property type="match status" value="1"/>
</dbReference>
<dbReference type="InterPro" id="IPR006059">
    <property type="entry name" value="SBP"/>
</dbReference>
<sequence length="427" mass="44602">MSLNTTRRTTRRGAVAVAVCLSGALALSACGGGGGFDDSGSGSGGGATQAPASGPVTLNFMITSNGPADVKLQKDTVKAWETKTGNKVNVVAASDINQQLTQGFAAGSPPDVFFTDANVFPTYAKAGNMLAYGDQVKTKSDFYPALVKTFTYDNKFYCAPKDFSTLALVINTDLWSKAGLTDADVPKTWADLETVAKKLTQGNVKGLVIGDTRDRIGAFMRQAGGWIVNEDQTQMTADSPENLQALQEVQKLLASGSAAYPKGVDSGWGGEAIGKGRAAMTIEGNWIKGAIKADFPNLKWKAVELPEGPKGKGTLTFTQCYGVASASKNQAAAIDLVNYLSTDEPALALAKGLGVMPALQSAADGYKSEFPDETAFLAGAAYAQGPVTVAGMDPVLKDFDTQLQSLPGGDPKAMLQRLQKNGEAVLK</sequence>
<dbReference type="EMBL" id="JACHVT010000007">
    <property type="protein sequence ID" value="MBB2987989.1"/>
    <property type="molecule type" value="Genomic_DNA"/>
</dbReference>
<keyword evidence="2" id="KW-0813">Transport</keyword>
<reference evidence="5 6" key="1">
    <citation type="submission" date="2020-08" db="EMBL/GenBank/DDBJ databases">
        <title>Genomic Encyclopedia of Type Strains, Phase IV (KMG-V): Genome sequencing to study the core and pangenomes of soil and plant-associated prokaryotes.</title>
        <authorList>
            <person name="Whitman W."/>
        </authorList>
    </citation>
    <scope>NUCLEOTIDE SEQUENCE [LARGE SCALE GENOMIC DNA]</scope>
    <source>
        <strain evidence="5 6">B3ACCR2</strain>
    </source>
</reference>
<dbReference type="PANTHER" id="PTHR30061:SF50">
    <property type="entry name" value="MALTOSE_MALTODEXTRIN-BINDING PERIPLASMIC PROTEIN"/>
    <property type="match status" value="1"/>
</dbReference>
<evidence type="ECO:0000256" key="1">
    <source>
        <dbReference type="ARBA" id="ARBA00008520"/>
    </source>
</evidence>
<evidence type="ECO:0000313" key="6">
    <source>
        <dbReference type="Proteomes" id="UP000590811"/>
    </source>
</evidence>
<gene>
    <name evidence="5" type="ORF">FHW14_003178</name>
</gene>
<comment type="similarity">
    <text evidence="1">Belongs to the bacterial solute-binding protein 1 family.</text>
</comment>
<dbReference type="Gene3D" id="3.40.190.10">
    <property type="entry name" value="Periplasmic binding protein-like II"/>
    <property type="match status" value="1"/>
</dbReference>
<name>A0A839PXB9_9MICO</name>
<dbReference type="GO" id="GO:1901982">
    <property type="term" value="F:maltose binding"/>
    <property type="evidence" value="ECO:0007669"/>
    <property type="project" value="TreeGrafter"/>
</dbReference>